<dbReference type="RefSeq" id="XP_003747372.1">
    <property type="nucleotide sequence ID" value="XM_003747324.1"/>
</dbReference>
<dbReference type="GO" id="GO:0006120">
    <property type="term" value="P:mitochondrial electron transport, NADH to ubiquinone"/>
    <property type="evidence" value="ECO:0007669"/>
    <property type="project" value="InterPro"/>
</dbReference>
<evidence type="ECO:0000313" key="1">
    <source>
        <dbReference type="Proteomes" id="UP000694867"/>
    </source>
</evidence>
<organism evidence="1 2">
    <name type="scientific">Galendromus occidentalis</name>
    <name type="common">western predatory mite</name>
    <dbReference type="NCBI Taxonomy" id="34638"/>
    <lineage>
        <taxon>Eukaryota</taxon>
        <taxon>Metazoa</taxon>
        <taxon>Ecdysozoa</taxon>
        <taxon>Arthropoda</taxon>
        <taxon>Chelicerata</taxon>
        <taxon>Arachnida</taxon>
        <taxon>Acari</taxon>
        <taxon>Parasitiformes</taxon>
        <taxon>Mesostigmata</taxon>
        <taxon>Gamasina</taxon>
        <taxon>Phytoseioidea</taxon>
        <taxon>Phytoseiidae</taxon>
        <taxon>Typhlodrominae</taxon>
        <taxon>Galendromus</taxon>
    </lineage>
</organism>
<protein>
    <submittedName>
        <fullName evidence="2">Uncharacterized protein LOC100899437</fullName>
    </submittedName>
</protein>
<dbReference type="KEGG" id="goe:100899437"/>
<dbReference type="Pfam" id="PF09782">
    <property type="entry name" value="NDUF_B6"/>
    <property type="match status" value="1"/>
</dbReference>
<dbReference type="GeneID" id="100899437"/>
<evidence type="ECO:0000313" key="2">
    <source>
        <dbReference type="RefSeq" id="XP_003747372.1"/>
    </source>
</evidence>
<gene>
    <name evidence="2" type="primary">LOC100899437</name>
</gene>
<dbReference type="CTD" id="34925"/>
<proteinExistence type="predicted"/>
<accession>A0AAJ6QXT7</accession>
<dbReference type="InterPro" id="IPR019174">
    <property type="entry name" value="NADH_DH_b-subcmplx_su6"/>
</dbReference>
<dbReference type="GO" id="GO:0005739">
    <property type="term" value="C:mitochondrion"/>
    <property type="evidence" value="ECO:0007669"/>
    <property type="project" value="GOC"/>
</dbReference>
<keyword evidence="1" id="KW-1185">Reference proteome</keyword>
<dbReference type="AlphaFoldDB" id="A0AAJ6QXT7"/>
<reference evidence="2" key="1">
    <citation type="submission" date="2025-08" db="UniProtKB">
        <authorList>
            <consortium name="RefSeq"/>
        </authorList>
    </citation>
    <scope>IDENTIFICATION</scope>
</reference>
<dbReference type="PANTHER" id="PTHR21106">
    <property type="entry name" value="NADH DEHYDROGENASE [UBIQUINONE] 1 BETA SUBCOMPLEX SUBUNIT 6"/>
    <property type="match status" value="1"/>
</dbReference>
<sequence>MPVNPEFPHSHTGGVRPMKIEGRFSNPRARMSADFTDADRAWRAQFLKDQILAHDEPRNVPELYYATKNVIRRFYRAPFDMFERMIIPRVGTENAALLRRIIPKTLLGYTLLVWGTYWVKYNGNDWTRRGSWTFKTGDGVCLPCHEGYPRKRPEMKPSDYDSLYFKDRKVLLDL</sequence>
<dbReference type="PANTHER" id="PTHR21106:SF2">
    <property type="entry name" value="NADH DEHYDROGENASE [UBIQUINONE] 1 BETA SUBCOMPLEX SUBUNIT 6"/>
    <property type="match status" value="1"/>
</dbReference>
<dbReference type="Proteomes" id="UP000694867">
    <property type="component" value="Unplaced"/>
</dbReference>
<name>A0AAJ6QXT7_9ACAR</name>